<proteinExistence type="predicted"/>
<dbReference type="InterPro" id="IPR036770">
    <property type="entry name" value="Ankyrin_rpt-contain_sf"/>
</dbReference>
<comment type="caution">
    <text evidence="4">The sequence shown here is derived from an EMBL/GenBank/DDBJ whole genome shotgun (WGS) entry which is preliminary data.</text>
</comment>
<dbReference type="PANTHER" id="PTHR24171:SF8">
    <property type="entry name" value="BRCA1-ASSOCIATED RING DOMAIN PROTEIN 1"/>
    <property type="match status" value="1"/>
</dbReference>
<evidence type="ECO:0000313" key="4">
    <source>
        <dbReference type="EMBL" id="EXI77907.1"/>
    </source>
</evidence>
<dbReference type="SUPFAM" id="SSF48403">
    <property type="entry name" value="Ankyrin repeat"/>
    <property type="match status" value="1"/>
</dbReference>
<dbReference type="EMBL" id="JEMX01000087">
    <property type="protein sequence ID" value="EXI77907.1"/>
    <property type="molecule type" value="Genomic_DNA"/>
</dbReference>
<evidence type="ECO:0000256" key="1">
    <source>
        <dbReference type="ARBA" id="ARBA00022737"/>
    </source>
</evidence>
<accession>A0A011PLM5</accession>
<name>A0A011PLM5_9PROT</name>
<gene>
    <name evidence="4" type="ORF">AW10_03394</name>
</gene>
<dbReference type="PROSITE" id="PS50297">
    <property type="entry name" value="ANK_REP_REGION"/>
    <property type="match status" value="1"/>
</dbReference>
<evidence type="ECO:0000256" key="3">
    <source>
        <dbReference type="PROSITE-ProRule" id="PRU00023"/>
    </source>
</evidence>
<evidence type="ECO:0000313" key="5">
    <source>
        <dbReference type="Proteomes" id="UP000021816"/>
    </source>
</evidence>
<dbReference type="Proteomes" id="UP000021816">
    <property type="component" value="Unassembled WGS sequence"/>
</dbReference>
<feature type="repeat" description="ANK" evidence="3">
    <location>
        <begin position="37"/>
        <end position="69"/>
    </location>
</feature>
<reference evidence="4 5" key="1">
    <citation type="submission" date="2014-02" db="EMBL/GenBank/DDBJ databases">
        <title>Expanding our view of genomic diversity in Candidatus Accumulibacter clades.</title>
        <authorList>
            <person name="Skennerton C.T."/>
            <person name="Barr J.J."/>
            <person name="Slater F.R."/>
            <person name="Bond P.L."/>
            <person name="Tyson G.W."/>
        </authorList>
    </citation>
    <scope>NUCLEOTIDE SEQUENCE [LARGE SCALE GENOMIC DNA]</scope>
    <source>
        <strain evidence="5">BA-92</strain>
    </source>
</reference>
<keyword evidence="1" id="KW-0677">Repeat</keyword>
<dbReference type="AlphaFoldDB" id="A0A011PLM5"/>
<dbReference type="Gene3D" id="1.25.40.20">
    <property type="entry name" value="Ankyrin repeat-containing domain"/>
    <property type="match status" value="1"/>
</dbReference>
<dbReference type="PATRIC" id="fig|1454003.3.peg.3447"/>
<dbReference type="STRING" id="1454003.AW10_03394"/>
<sequence length="172" mass="18552">MTAAIDLLKAIRTGRVQEVRALLDAGTSVEIDDGRGDPGLPLGVACFMGHVDIVRELISRGAKVNIADNTQLTSPLSMAVRGRRTEVVKALIELGAEVPPGMTTGLTDQEMLIARWRGRHYGATNDGGAGPSSTEHPVFEEIEMIRCYGTDTSVLDADLIRAARDMDNHKKK</sequence>
<organism evidence="4 5">
    <name type="scientific">Candidatus Accumulibacter appositus</name>
    <dbReference type="NCBI Taxonomy" id="1454003"/>
    <lineage>
        <taxon>Bacteria</taxon>
        <taxon>Pseudomonadati</taxon>
        <taxon>Pseudomonadota</taxon>
        <taxon>Betaproteobacteria</taxon>
        <taxon>Candidatus Accumulibacter</taxon>
    </lineage>
</organism>
<dbReference type="GO" id="GO:0085020">
    <property type="term" value="P:protein K6-linked ubiquitination"/>
    <property type="evidence" value="ECO:0007669"/>
    <property type="project" value="TreeGrafter"/>
</dbReference>
<dbReference type="SMART" id="SM00248">
    <property type="entry name" value="ANK"/>
    <property type="match status" value="3"/>
</dbReference>
<dbReference type="InterPro" id="IPR002110">
    <property type="entry name" value="Ankyrin_rpt"/>
</dbReference>
<evidence type="ECO:0000256" key="2">
    <source>
        <dbReference type="ARBA" id="ARBA00023043"/>
    </source>
</evidence>
<dbReference type="Pfam" id="PF12796">
    <property type="entry name" value="Ank_2"/>
    <property type="match status" value="1"/>
</dbReference>
<dbReference type="GO" id="GO:0004842">
    <property type="term" value="F:ubiquitin-protein transferase activity"/>
    <property type="evidence" value="ECO:0007669"/>
    <property type="project" value="TreeGrafter"/>
</dbReference>
<dbReference type="PANTHER" id="PTHR24171">
    <property type="entry name" value="ANKYRIN REPEAT DOMAIN-CONTAINING PROTEIN 39-RELATED"/>
    <property type="match status" value="1"/>
</dbReference>
<protein>
    <submittedName>
        <fullName evidence="4">Ankyrin repeat protein</fullName>
    </submittedName>
</protein>
<keyword evidence="2 3" id="KW-0040">ANK repeat</keyword>
<dbReference type="PROSITE" id="PS50088">
    <property type="entry name" value="ANK_REPEAT"/>
    <property type="match status" value="1"/>
</dbReference>